<feature type="region of interest" description="Disordered" evidence="1">
    <location>
        <begin position="23"/>
        <end position="47"/>
    </location>
</feature>
<accession>A0A8R1I193</accession>
<protein>
    <submittedName>
        <fullName evidence="2">Uncharacterized protein</fullName>
    </submittedName>
</protein>
<keyword evidence="3" id="KW-1185">Reference proteome</keyword>
<reference evidence="3" key="1">
    <citation type="submission" date="2010-08" db="EMBL/GenBank/DDBJ databases">
        <authorList>
            <consortium name="Caenorhabditis japonica Sequencing Consortium"/>
            <person name="Wilson R.K."/>
        </authorList>
    </citation>
    <scope>NUCLEOTIDE SEQUENCE [LARGE SCALE GENOMIC DNA]</scope>
    <source>
        <strain evidence="3">DF5081</strain>
    </source>
</reference>
<organism evidence="2 3">
    <name type="scientific">Caenorhabditis japonica</name>
    <dbReference type="NCBI Taxonomy" id="281687"/>
    <lineage>
        <taxon>Eukaryota</taxon>
        <taxon>Metazoa</taxon>
        <taxon>Ecdysozoa</taxon>
        <taxon>Nematoda</taxon>
        <taxon>Chromadorea</taxon>
        <taxon>Rhabditida</taxon>
        <taxon>Rhabditina</taxon>
        <taxon>Rhabditomorpha</taxon>
        <taxon>Rhabditoidea</taxon>
        <taxon>Rhabditidae</taxon>
        <taxon>Peloderinae</taxon>
        <taxon>Caenorhabditis</taxon>
    </lineage>
</organism>
<dbReference type="EnsemblMetazoa" id="CJA16797.1">
    <property type="protein sequence ID" value="CJA16797.1"/>
    <property type="gene ID" value="WBGene00136001"/>
</dbReference>
<dbReference type="Proteomes" id="UP000005237">
    <property type="component" value="Unassembled WGS sequence"/>
</dbReference>
<reference evidence="2" key="2">
    <citation type="submission" date="2022-06" db="UniProtKB">
        <authorList>
            <consortium name="EnsemblMetazoa"/>
        </authorList>
    </citation>
    <scope>IDENTIFICATION</scope>
    <source>
        <strain evidence="2">DF5081</strain>
    </source>
</reference>
<sequence>MAPMICGHMFGLGSSLSLFHSSNSTSRLGEELTPGVQPSQQPTAVNA</sequence>
<evidence type="ECO:0000313" key="3">
    <source>
        <dbReference type="Proteomes" id="UP000005237"/>
    </source>
</evidence>
<feature type="compositionally biased region" description="Polar residues" evidence="1">
    <location>
        <begin position="36"/>
        <end position="47"/>
    </location>
</feature>
<evidence type="ECO:0000256" key="1">
    <source>
        <dbReference type="SAM" id="MobiDB-lite"/>
    </source>
</evidence>
<name>A0A8R1I193_CAEJA</name>
<evidence type="ECO:0000313" key="2">
    <source>
        <dbReference type="EnsemblMetazoa" id="CJA16797.1"/>
    </source>
</evidence>
<dbReference type="AlphaFoldDB" id="A0A8R1I193"/>
<proteinExistence type="predicted"/>